<protein>
    <submittedName>
        <fullName evidence="4">SdiA-regulated domain-containing protein</fullName>
    </submittedName>
</protein>
<reference evidence="4" key="1">
    <citation type="submission" date="2022-09" db="EMBL/GenBank/DDBJ databases">
        <authorList>
            <person name="Yuan C."/>
            <person name="Ke Z."/>
        </authorList>
    </citation>
    <scope>NUCLEOTIDE SEQUENCE</scope>
    <source>
        <strain evidence="4">LB-8</strain>
    </source>
</reference>
<sequence length="242" mass="27262">MLLEVSGIADSKKNPGYLWAQEDSDNPPNLILISHEGNVVKTIPIKDAINYDWEDMTLAGDQIYIADIGDNKLERNEYTIYQFTEPSSSVNLIESFKTIRFKYPDGTHDAEALLVDPVKKDIYLITKRDNPSEIYKLSYPQSFTELNTATKVGSLSYSGVVSASLSADAKNIIIKTYIGLHLYRRNESEDITKILAGPFTNLDYHIEPQGEAVAFAADNSGFYTLSEKGFSKDVNLYFYRKK</sequence>
<name>A0A9X3BGK7_9BACT</name>
<dbReference type="SUPFAM" id="SSF50956">
    <property type="entry name" value="Thermostable phytase (3-phytase)"/>
    <property type="match status" value="1"/>
</dbReference>
<keyword evidence="2" id="KW-1003">Cell membrane</keyword>
<dbReference type="GO" id="GO:0005886">
    <property type="term" value="C:plasma membrane"/>
    <property type="evidence" value="ECO:0007669"/>
    <property type="project" value="UniProtKB-SubCell"/>
</dbReference>
<dbReference type="Pfam" id="PF06977">
    <property type="entry name" value="SdiA-regulated"/>
    <property type="match status" value="1"/>
</dbReference>
<evidence type="ECO:0000256" key="3">
    <source>
        <dbReference type="ARBA" id="ARBA00023136"/>
    </source>
</evidence>
<proteinExistence type="predicted"/>
<gene>
    <name evidence="4" type="ORF">OCK74_18460</name>
</gene>
<keyword evidence="3" id="KW-0472">Membrane</keyword>
<evidence type="ECO:0000313" key="5">
    <source>
        <dbReference type="Proteomes" id="UP001155483"/>
    </source>
</evidence>
<evidence type="ECO:0000256" key="2">
    <source>
        <dbReference type="ARBA" id="ARBA00022475"/>
    </source>
</evidence>
<dbReference type="RefSeq" id="WP_279298548.1">
    <property type="nucleotide sequence ID" value="NZ_JAOTIF010000017.1"/>
</dbReference>
<organism evidence="4 5">
    <name type="scientific">Paraflavisolibacter caeni</name>
    <dbReference type="NCBI Taxonomy" id="2982496"/>
    <lineage>
        <taxon>Bacteria</taxon>
        <taxon>Pseudomonadati</taxon>
        <taxon>Bacteroidota</taxon>
        <taxon>Chitinophagia</taxon>
        <taxon>Chitinophagales</taxon>
        <taxon>Chitinophagaceae</taxon>
        <taxon>Paraflavisolibacter</taxon>
    </lineage>
</organism>
<keyword evidence="5" id="KW-1185">Reference proteome</keyword>
<dbReference type="InterPro" id="IPR009722">
    <property type="entry name" value="YjiK/CarP"/>
</dbReference>
<reference evidence="4" key="2">
    <citation type="submission" date="2023-04" db="EMBL/GenBank/DDBJ databases">
        <title>Paracnuella aquatica gen. nov., sp. nov., a member of the family Chitinophagaceae isolated from a hot spring.</title>
        <authorList>
            <person name="Wang C."/>
        </authorList>
    </citation>
    <scope>NUCLEOTIDE SEQUENCE</scope>
    <source>
        <strain evidence="4">LB-8</strain>
    </source>
</reference>
<evidence type="ECO:0000313" key="4">
    <source>
        <dbReference type="EMBL" id="MCU7551109.1"/>
    </source>
</evidence>
<comment type="caution">
    <text evidence="4">The sequence shown here is derived from an EMBL/GenBank/DDBJ whole genome shotgun (WGS) entry which is preliminary data.</text>
</comment>
<accession>A0A9X3BGK7</accession>
<dbReference type="AlphaFoldDB" id="A0A9X3BGK7"/>
<dbReference type="Proteomes" id="UP001155483">
    <property type="component" value="Unassembled WGS sequence"/>
</dbReference>
<evidence type="ECO:0000256" key="1">
    <source>
        <dbReference type="ARBA" id="ARBA00004236"/>
    </source>
</evidence>
<dbReference type="EMBL" id="JAOTIF010000017">
    <property type="protein sequence ID" value="MCU7551109.1"/>
    <property type="molecule type" value="Genomic_DNA"/>
</dbReference>
<comment type="subcellular location">
    <subcellularLocation>
        <location evidence="1">Cell membrane</location>
    </subcellularLocation>
</comment>